<dbReference type="EMBL" id="CM000836">
    <property type="protein sequence ID" value="KRH67964.1"/>
    <property type="molecule type" value="Genomic_DNA"/>
</dbReference>
<dbReference type="Gramene" id="KRH67964">
    <property type="protein sequence ID" value="KRH67964"/>
    <property type="gene ID" value="GLYMA_03G198900"/>
</dbReference>
<protein>
    <submittedName>
        <fullName evidence="1 2">Uncharacterized protein</fullName>
    </submittedName>
</protein>
<proteinExistence type="predicted"/>
<gene>
    <name evidence="1" type="ORF">GLYMA_03G198900</name>
</gene>
<reference evidence="1" key="3">
    <citation type="submission" date="2018-07" db="EMBL/GenBank/DDBJ databases">
        <title>WGS assembly of Glycine max.</title>
        <authorList>
            <person name="Schmutz J."/>
            <person name="Cannon S."/>
            <person name="Schlueter J."/>
            <person name="Ma J."/>
            <person name="Mitros T."/>
            <person name="Nelson W."/>
            <person name="Hyten D."/>
            <person name="Song Q."/>
            <person name="Thelen J."/>
            <person name="Cheng J."/>
            <person name="Xu D."/>
            <person name="Hellsten U."/>
            <person name="May G."/>
            <person name="Yu Y."/>
            <person name="Sakurai T."/>
            <person name="Umezawa T."/>
            <person name="Bhattacharyya M."/>
            <person name="Sandhu D."/>
            <person name="Valliyodan B."/>
            <person name="Lindquist E."/>
            <person name="Peto M."/>
            <person name="Grant D."/>
            <person name="Shu S."/>
            <person name="Goodstein D."/>
            <person name="Barry K."/>
            <person name="Futrell-Griggs M."/>
            <person name="Abernathy B."/>
            <person name="Du J."/>
            <person name="Tian Z."/>
            <person name="Zhu L."/>
            <person name="Gill N."/>
            <person name="Joshi T."/>
            <person name="Libault M."/>
            <person name="Sethuraman A."/>
            <person name="Zhang X."/>
            <person name="Shinozaki K."/>
            <person name="Nguyen H."/>
            <person name="Wing R."/>
            <person name="Cregan P."/>
            <person name="Specht J."/>
            <person name="Grimwood J."/>
            <person name="Rokhsar D."/>
            <person name="Stacey G."/>
            <person name="Shoemaker R."/>
            <person name="Jackson S."/>
        </authorList>
    </citation>
    <scope>NUCLEOTIDE SEQUENCE</scope>
    <source>
        <tissue evidence="1">Callus</tissue>
    </source>
</reference>
<name>A0A0R0KLM8_SOYBN</name>
<evidence type="ECO:0000313" key="3">
    <source>
        <dbReference type="Proteomes" id="UP000008827"/>
    </source>
</evidence>
<dbReference type="EnsemblPlants" id="KRH67964">
    <property type="protein sequence ID" value="KRH67964"/>
    <property type="gene ID" value="GLYMA_03G198900"/>
</dbReference>
<evidence type="ECO:0000313" key="1">
    <source>
        <dbReference type="EMBL" id="KRH67964.1"/>
    </source>
</evidence>
<organism evidence="1">
    <name type="scientific">Glycine max</name>
    <name type="common">Soybean</name>
    <name type="synonym">Glycine hispida</name>
    <dbReference type="NCBI Taxonomy" id="3847"/>
    <lineage>
        <taxon>Eukaryota</taxon>
        <taxon>Viridiplantae</taxon>
        <taxon>Streptophyta</taxon>
        <taxon>Embryophyta</taxon>
        <taxon>Tracheophyta</taxon>
        <taxon>Spermatophyta</taxon>
        <taxon>Magnoliopsida</taxon>
        <taxon>eudicotyledons</taxon>
        <taxon>Gunneridae</taxon>
        <taxon>Pentapetalae</taxon>
        <taxon>rosids</taxon>
        <taxon>fabids</taxon>
        <taxon>Fabales</taxon>
        <taxon>Fabaceae</taxon>
        <taxon>Papilionoideae</taxon>
        <taxon>50 kb inversion clade</taxon>
        <taxon>NPAAA clade</taxon>
        <taxon>indigoferoid/millettioid clade</taxon>
        <taxon>Phaseoleae</taxon>
        <taxon>Glycine</taxon>
        <taxon>Glycine subgen. Soja</taxon>
    </lineage>
</organism>
<dbReference type="AlphaFoldDB" id="A0A0R0KLM8"/>
<sequence>MTSSQLSQWGPSKPLHTLPSESALWLQSLFFSHHYTLSTFGFTHCHSFGVKVVWQGLRGEPDKWVNWINYEMSHSPILVLGDFSSA</sequence>
<reference evidence="2" key="2">
    <citation type="submission" date="2018-02" db="UniProtKB">
        <authorList>
            <consortium name="EnsemblPlants"/>
        </authorList>
    </citation>
    <scope>IDENTIFICATION</scope>
    <source>
        <strain evidence="2">Williams 82</strain>
    </source>
</reference>
<accession>A0A0R0KLM8</accession>
<keyword evidence="3" id="KW-1185">Reference proteome</keyword>
<dbReference type="Proteomes" id="UP000008827">
    <property type="component" value="Chromosome 3"/>
</dbReference>
<dbReference type="InParanoid" id="A0A0R0KLM8"/>
<evidence type="ECO:0000313" key="2">
    <source>
        <dbReference type="EnsemblPlants" id="KRH67964"/>
    </source>
</evidence>
<reference evidence="1 2" key="1">
    <citation type="journal article" date="2010" name="Nature">
        <title>Genome sequence of the palaeopolyploid soybean.</title>
        <authorList>
            <person name="Schmutz J."/>
            <person name="Cannon S.B."/>
            <person name="Schlueter J."/>
            <person name="Ma J."/>
            <person name="Mitros T."/>
            <person name="Nelson W."/>
            <person name="Hyten D.L."/>
            <person name="Song Q."/>
            <person name="Thelen J.J."/>
            <person name="Cheng J."/>
            <person name="Xu D."/>
            <person name="Hellsten U."/>
            <person name="May G.D."/>
            <person name="Yu Y."/>
            <person name="Sakurai T."/>
            <person name="Umezawa T."/>
            <person name="Bhattacharyya M.K."/>
            <person name="Sandhu D."/>
            <person name="Valliyodan B."/>
            <person name="Lindquist E."/>
            <person name="Peto M."/>
            <person name="Grant D."/>
            <person name="Shu S."/>
            <person name="Goodstein D."/>
            <person name="Barry K."/>
            <person name="Futrell-Griggs M."/>
            <person name="Abernathy B."/>
            <person name="Du J."/>
            <person name="Tian Z."/>
            <person name="Zhu L."/>
            <person name="Gill N."/>
            <person name="Joshi T."/>
            <person name="Libault M."/>
            <person name="Sethuraman A."/>
            <person name="Zhang X.-C."/>
            <person name="Shinozaki K."/>
            <person name="Nguyen H.T."/>
            <person name="Wing R.A."/>
            <person name="Cregan P."/>
            <person name="Specht J."/>
            <person name="Grimwood J."/>
            <person name="Rokhsar D."/>
            <person name="Stacey G."/>
            <person name="Shoemaker R.C."/>
            <person name="Jackson S.A."/>
        </authorList>
    </citation>
    <scope>NUCLEOTIDE SEQUENCE</scope>
    <source>
        <strain evidence="2">cv. Williams 82</strain>
        <tissue evidence="1">Callus</tissue>
    </source>
</reference>